<dbReference type="AlphaFoldDB" id="A0A974C2P8"/>
<name>A0A974C2P8_XENLA</name>
<accession>A0A974C2P8</accession>
<evidence type="ECO:0000256" key="2">
    <source>
        <dbReference type="SAM" id="MobiDB-lite"/>
    </source>
</evidence>
<dbReference type="EMBL" id="CM004481">
    <property type="protein sequence ID" value="OCT65469.1"/>
    <property type="molecule type" value="Genomic_DNA"/>
</dbReference>
<sequence length="201" mass="23784">MTRIIINEVPQLQHMRILEVTSEFHDLIRYIDLELHGLTLAEYHRKQWIPRGLRVSLRPTLFANVDDYSARFAQILNKCSADIMVLTLEYIKKELTTVQMDITRLEEEVKRGGTEEDFTTLKEQLSEKLDCYRKEREKQKRSKFDRDALDYKGGFKTGKLEAKKSMHIRPRPDSQHPHFKHRESKATPINNEMPVTTRFLV</sequence>
<dbReference type="Proteomes" id="UP000694892">
    <property type="component" value="Chromosome 8S"/>
</dbReference>
<proteinExistence type="predicted"/>
<keyword evidence="1" id="KW-0175">Coiled coil</keyword>
<evidence type="ECO:0000313" key="3">
    <source>
        <dbReference type="EMBL" id="OCT65469.1"/>
    </source>
</evidence>
<reference evidence="4" key="1">
    <citation type="journal article" date="2016" name="Nature">
        <title>Genome evolution in the allotetraploid frog Xenopus laevis.</title>
        <authorList>
            <person name="Session A.M."/>
            <person name="Uno Y."/>
            <person name="Kwon T."/>
            <person name="Chapman J.A."/>
            <person name="Toyoda A."/>
            <person name="Takahashi S."/>
            <person name="Fukui A."/>
            <person name="Hikosaka A."/>
            <person name="Suzuki A."/>
            <person name="Kondo M."/>
            <person name="van Heeringen S.J."/>
            <person name="Quigley I."/>
            <person name="Heinz S."/>
            <person name="Ogino H."/>
            <person name="Ochi H."/>
            <person name="Hellsten U."/>
            <person name="Lyons J.B."/>
            <person name="Simakov O."/>
            <person name="Putnam N."/>
            <person name="Stites J."/>
            <person name="Kuroki Y."/>
            <person name="Tanaka T."/>
            <person name="Michiue T."/>
            <person name="Watanabe M."/>
            <person name="Bogdanovic O."/>
            <person name="Lister R."/>
            <person name="Georgiou G."/>
            <person name="Paranjpe S.S."/>
            <person name="van Kruijsbergen I."/>
            <person name="Shu S."/>
            <person name="Carlson J."/>
            <person name="Kinoshita T."/>
            <person name="Ohta Y."/>
            <person name="Mawaribuchi S."/>
            <person name="Jenkins J."/>
            <person name="Grimwood J."/>
            <person name="Schmutz J."/>
            <person name="Mitros T."/>
            <person name="Mozaffari S.V."/>
            <person name="Suzuki Y."/>
            <person name="Haramoto Y."/>
            <person name="Yamamoto T.S."/>
            <person name="Takagi C."/>
            <person name="Heald R."/>
            <person name="Miller K."/>
            <person name="Haudenschild C."/>
            <person name="Kitzman J."/>
            <person name="Nakayama T."/>
            <person name="Izutsu Y."/>
            <person name="Robert J."/>
            <person name="Fortriede J."/>
            <person name="Burns K."/>
            <person name="Lotay V."/>
            <person name="Karimi K."/>
            <person name="Yasuoka Y."/>
            <person name="Dichmann D.S."/>
            <person name="Flajnik M.F."/>
            <person name="Houston D.W."/>
            <person name="Shendure J."/>
            <person name="DuPasquier L."/>
            <person name="Vize P.D."/>
            <person name="Zorn A.M."/>
            <person name="Ito M."/>
            <person name="Marcotte E.M."/>
            <person name="Wallingford J.B."/>
            <person name="Ito Y."/>
            <person name="Asashima M."/>
            <person name="Ueno N."/>
            <person name="Matsuda Y."/>
            <person name="Veenstra G.J."/>
            <person name="Fujiyama A."/>
            <person name="Harland R.M."/>
            <person name="Taira M."/>
            <person name="Rokhsar D.S."/>
        </authorList>
    </citation>
    <scope>NUCLEOTIDE SEQUENCE [LARGE SCALE GENOMIC DNA]</scope>
    <source>
        <strain evidence="4">J</strain>
    </source>
</reference>
<protein>
    <submittedName>
        <fullName evidence="3">Uncharacterized protein</fullName>
    </submittedName>
</protein>
<evidence type="ECO:0000256" key="1">
    <source>
        <dbReference type="SAM" id="Coils"/>
    </source>
</evidence>
<evidence type="ECO:0000313" key="4">
    <source>
        <dbReference type="Proteomes" id="UP000694892"/>
    </source>
</evidence>
<organism evidence="3 4">
    <name type="scientific">Xenopus laevis</name>
    <name type="common">African clawed frog</name>
    <dbReference type="NCBI Taxonomy" id="8355"/>
    <lineage>
        <taxon>Eukaryota</taxon>
        <taxon>Metazoa</taxon>
        <taxon>Chordata</taxon>
        <taxon>Craniata</taxon>
        <taxon>Vertebrata</taxon>
        <taxon>Euteleostomi</taxon>
        <taxon>Amphibia</taxon>
        <taxon>Batrachia</taxon>
        <taxon>Anura</taxon>
        <taxon>Pipoidea</taxon>
        <taxon>Pipidae</taxon>
        <taxon>Xenopodinae</taxon>
        <taxon>Xenopus</taxon>
        <taxon>Xenopus</taxon>
    </lineage>
</organism>
<feature type="compositionally biased region" description="Basic and acidic residues" evidence="2">
    <location>
        <begin position="161"/>
        <end position="176"/>
    </location>
</feature>
<gene>
    <name evidence="3" type="ORF">XELAEV_18041710mg</name>
</gene>
<feature type="coiled-coil region" evidence="1">
    <location>
        <begin position="88"/>
        <end position="142"/>
    </location>
</feature>
<feature type="region of interest" description="Disordered" evidence="2">
    <location>
        <begin position="161"/>
        <end position="186"/>
    </location>
</feature>